<evidence type="ECO:0000259" key="1">
    <source>
        <dbReference type="SMART" id="SM00829"/>
    </source>
</evidence>
<name>X1JTK3_9ZZZZ</name>
<dbReference type="Gene3D" id="3.40.50.720">
    <property type="entry name" value="NAD(P)-binding Rossmann-like Domain"/>
    <property type="match status" value="1"/>
</dbReference>
<reference evidence="2" key="1">
    <citation type="journal article" date="2014" name="Front. Microbiol.">
        <title>High frequency of phylogenetically diverse reductive dehalogenase-homologous genes in deep subseafloor sedimentary metagenomes.</title>
        <authorList>
            <person name="Kawai M."/>
            <person name="Futagami T."/>
            <person name="Toyoda A."/>
            <person name="Takaki Y."/>
            <person name="Nishi S."/>
            <person name="Hori S."/>
            <person name="Arai W."/>
            <person name="Tsubouchi T."/>
            <person name="Morono Y."/>
            <person name="Uchiyama I."/>
            <person name="Ito T."/>
            <person name="Fujiyama A."/>
            <person name="Inagaki F."/>
            <person name="Takami H."/>
        </authorList>
    </citation>
    <scope>NUCLEOTIDE SEQUENCE</scope>
    <source>
        <strain evidence="2">Expedition CK06-06</strain>
    </source>
</reference>
<dbReference type="InterPro" id="IPR020843">
    <property type="entry name" value="ER"/>
</dbReference>
<dbReference type="Pfam" id="PF13602">
    <property type="entry name" value="ADH_zinc_N_2"/>
    <property type="match status" value="1"/>
</dbReference>
<dbReference type="AlphaFoldDB" id="X1JTK3"/>
<dbReference type="InterPro" id="IPR011032">
    <property type="entry name" value="GroES-like_sf"/>
</dbReference>
<sequence>MKAMVYYEYGSPDVLKLKEIEKPTANDDEVLVKVHAAAVTPLDWHFLTGTPYVARIMGIMPGLFKPKNNILGIDMAGRIEAVGKNIKQFQPGDEVFGKSNGGYAEYACAPVTELFLKPTGMSFEKAAAIPLSAFTALTCLCDLGQMKSGQKVLINGASGGVGTLAVPIAKSFGAEVTGVCSTRNLDLVRSIGVDRVIDYTREDFTQKGVYYDLIFDAVGKSSFSDCKRALSPKGIYVTTNFSPTLALLGLWISMTGSRKMIPMLPKGPGRSIRELFEKLLEAGKLTPVIDRCYALNEVPEAFRYYEKGHARGRVVIEIC</sequence>
<dbReference type="Pfam" id="PF08240">
    <property type="entry name" value="ADH_N"/>
    <property type="match status" value="1"/>
</dbReference>
<dbReference type="PANTHER" id="PTHR11695">
    <property type="entry name" value="ALCOHOL DEHYDROGENASE RELATED"/>
    <property type="match status" value="1"/>
</dbReference>
<organism evidence="2">
    <name type="scientific">marine sediment metagenome</name>
    <dbReference type="NCBI Taxonomy" id="412755"/>
    <lineage>
        <taxon>unclassified sequences</taxon>
        <taxon>metagenomes</taxon>
        <taxon>ecological metagenomes</taxon>
    </lineage>
</organism>
<dbReference type="InterPro" id="IPR050700">
    <property type="entry name" value="YIM1/Zinc_Alcohol_DH_Fams"/>
</dbReference>
<protein>
    <recommendedName>
        <fullName evidence="1">Enoyl reductase (ER) domain-containing protein</fullName>
    </recommendedName>
</protein>
<dbReference type="InterPro" id="IPR036291">
    <property type="entry name" value="NAD(P)-bd_dom_sf"/>
</dbReference>
<proteinExistence type="predicted"/>
<dbReference type="Gene3D" id="3.90.180.10">
    <property type="entry name" value="Medium-chain alcohol dehydrogenases, catalytic domain"/>
    <property type="match status" value="1"/>
</dbReference>
<comment type="caution">
    <text evidence="2">The sequence shown here is derived from an EMBL/GenBank/DDBJ whole genome shotgun (WGS) entry which is preliminary data.</text>
</comment>
<dbReference type="EMBL" id="BARV01000412">
    <property type="protein sequence ID" value="GAH98061.1"/>
    <property type="molecule type" value="Genomic_DNA"/>
</dbReference>
<dbReference type="SMART" id="SM00829">
    <property type="entry name" value="PKS_ER"/>
    <property type="match status" value="1"/>
</dbReference>
<dbReference type="InterPro" id="IPR013154">
    <property type="entry name" value="ADH-like_N"/>
</dbReference>
<dbReference type="GO" id="GO:0016491">
    <property type="term" value="F:oxidoreductase activity"/>
    <property type="evidence" value="ECO:0007669"/>
    <property type="project" value="InterPro"/>
</dbReference>
<gene>
    <name evidence="2" type="ORF">S06H3_01602</name>
</gene>
<dbReference type="PANTHER" id="PTHR11695:SF648">
    <property type="entry name" value="ZINC-BINDING OXIDOREDUCTASE"/>
    <property type="match status" value="1"/>
</dbReference>
<evidence type="ECO:0000313" key="2">
    <source>
        <dbReference type="EMBL" id="GAH98061.1"/>
    </source>
</evidence>
<dbReference type="SUPFAM" id="SSF50129">
    <property type="entry name" value="GroES-like"/>
    <property type="match status" value="1"/>
</dbReference>
<accession>X1JTK3</accession>
<feature type="domain" description="Enoyl reductase (ER)" evidence="1">
    <location>
        <begin position="10"/>
        <end position="316"/>
    </location>
</feature>
<dbReference type="CDD" id="cd08267">
    <property type="entry name" value="MDR1"/>
    <property type="match status" value="1"/>
</dbReference>
<dbReference type="SUPFAM" id="SSF51735">
    <property type="entry name" value="NAD(P)-binding Rossmann-fold domains"/>
    <property type="match status" value="1"/>
</dbReference>